<dbReference type="InterPro" id="IPR036735">
    <property type="entry name" value="NGN_dom_sf"/>
</dbReference>
<dbReference type="InterPro" id="IPR006645">
    <property type="entry name" value="NGN-like_dom"/>
</dbReference>
<gene>
    <name evidence="3" type="ORF">SAMN05660836_01522</name>
</gene>
<name>A0A1I4TTK4_9BACT</name>
<dbReference type="RefSeq" id="WP_093394722.1">
    <property type="nucleotide sequence ID" value="NZ_FOUU01000004.1"/>
</dbReference>
<evidence type="ECO:0000259" key="2">
    <source>
        <dbReference type="Pfam" id="PF02357"/>
    </source>
</evidence>
<dbReference type="Gene3D" id="2.30.30.30">
    <property type="match status" value="1"/>
</dbReference>
<dbReference type="SUPFAM" id="SSF50104">
    <property type="entry name" value="Translation proteins SH3-like domain"/>
    <property type="match status" value="1"/>
</dbReference>
<reference evidence="3 4" key="1">
    <citation type="submission" date="2016-10" db="EMBL/GenBank/DDBJ databases">
        <authorList>
            <person name="de Groot N.N."/>
        </authorList>
    </citation>
    <scope>NUCLEOTIDE SEQUENCE [LARGE SCALE GENOMIC DNA]</scope>
    <source>
        <strain evidence="3 4">DSM 9990</strain>
    </source>
</reference>
<dbReference type="CDD" id="cd06091">
    <property type="entry name" value="KOW_NusG"/>
    <property type="match status" value="1"/>
</dbReference>
<protein>
    <submittedName>
        <fullName evidence="3">Transcription antitermination factor NusG</fullName>
    </submittedName>
</protein>
<evidence type="ECO:0000256" key="1">
    <source>
        <dbReference type="ARBA" id="ARBA00023163"/>
    </source>
</evidence>
<dbReference type="GO" id="GO:0006354">
    <property type="term" value="P:DNA-templated transcription elongation"/>
    <property type="evidence" value="ECO:0007669"/>
    <property type="project" value="InterPro"/>
</dbReference>
<keyword evidence="1" id="KW-0804">Transcription</keyword>
<proteinExistence type="predicted"/>
<evidence type="ECO:0000313" key="3">
    <source>
        <dbReference type="EMBL" id="SFM80142.1"/>
    </source>
</evidence>
<dbReference type="STRING" id="39841.SAMN05660836_01522"/>
<accession>A0A1I4TTK4</accession>
<keyword evidence="4" id="KW-1185">Reference proteome</keyword>
<dbReference type="SUPFAM" id="SSF82679">
    <property type="entry name" value="N-utilization substance G protein NusG, N-terminal domain"/>
    <property type="match status" value="1"/>
</dbReference>
<dbReference type="InterPro" id="IPR008991">
    <property type="entry name" value="Translation_prot_SH3-like_sf"/>
</dbReference>
<organism evidence="3 4">
    <name type="scientific">Thermodesulforhabdus norvegica</name>
    <dbReference type="NCBI Taxonomy" id="39841"/>
    <lineage>
        <taxon>Bacteria</taxon>
        <taxon>Pseudomonadati</taxon>
        <taxon>Thermodesulfobacteriota</taxon>
        <taxon>Syntrophobacteria</taxon>
        <taxon>Syntrophobacterales</taxon>
        <taxon>Thermodesulforhabdaceae</taxon>
        <taxon>Thermodesulforhabdus</taxon>
    </lineage>
</organism>
<feature type="domain" description="NusG-like N-terminal" evidence="2">
    <location>
        <begin position="2"/>
        <end position="88"/>
    </location>
</feature>
<dbReference type="Gene3D" id="3.30.70.940">
    <property type="entry name" value="NusG, N-terminal domain"/>
    <property type="match status" value="1"/>
</dbReference>
<dbReference type="Pfam" id="PF02357">
    <property type="entry name" value="NusG"/>
    <property type="match status" value="1"/>
</dbReference>
<dbReference type="AlphaFoldDB" id="A0A1I4TTK4"/>
<evidence type="ECO:0000313" key="4">
    <source>
        <dbReference type="Proteomes" id="UP000199611"/>
    </source>
</evidence>
<dbReference type="EMBL" id="FOUU01000004">
    <property type="protein sequence ID" value="SFM80142.1"/>
    <property type="molecule type" value="Genomic_DNA"/>
</dbReference>
<dbReference type="Proteomes" id="UP000199611">
    <property type="component" value="Unassembled WGS sequence"/>
</dbReference>
<sequence length="179" mass="20202">MWYVVHTLARFEKQAIAELIDKGFDVYYPKVPEGIPPKEQPLFPRYIFIRPTVRICPAIAREVKGVIRLLGYDDGGNPLDDWTIAKIRRFVHQVKQQGGLSIPRAGDTVEIKCGVFEGLSAIFWGFKKGGQRVTVLLKLMGYSVPVELPAEAIKSPQKIKLPRRTRGKGRIIRGAYSLL</sequence>
<dbReference type="OrthoDB" id="9790639at2"/>
<dbReference type="InterPro" id="IPR014722">
    <property type="entry name" value="Rib_uL2_dom2"/>
</dbReference>